<reference evidence="8 9" key="1">
    <citation type="submission" date="2024-09" db="EMBL/GenBank/DDBJ databases">
        <authorList>
            <person name="Sun Q."/>
            <person name="Mori K."/>
        </authorList>
    </citation>
    <scope>NUCLEOTIDE SEQUENCE [LARGE SCALE GENOMIC DNA]</scope>
    <source>
        <strain evidence="8 9">JCM 15389</strain>
    </source>
</reference>
<comment type="caution">
    <text evidence="8">The sequence shown here is derived from an EMBL/GenBank/DDBJ whole genome shotgun (WGS) entry which is preliminary data.</text>
</comment>
<dbReference type="InterPro" id="IPR043135">
    <property type="entry name" value="Fur_C"/>
</dbReference>
<name>A0ABV6C6F9_9ACTN</name>
<dbReference type="Proteomes" id="UP001589788">
    <property type="component" value="Unassembled WGS sequence"/>
</dbReference>
<dbReference type="Gene3D" id="1.10.10.10">
    <property type="entry name" value="Winged helix-like DNA-binding domain superfamily/Winged helix DNA-binding domain"/>
    <property type="match status" value="1"/>
</dbReference>
<sequence length="173" mass="18994">MRTPGELVEAFRAQGRRVTAQRQCIFEVLQGDASHPTAEAVYERVRARIGTISLKTVYQTLHELVHLGEVAALDLGTGRVRFDPNVTRAHHHLVCRSCGEVRDLHAELADLPELPAEAAQGFVVGPAEVVFRGLCPACQGRNGRAEPRPDGAPHSETVDGQEHEQEEVPSWHS</sequence>
<proteinExistence type="inferred from homology"/>
<evidence type="ECO:0000313" key="9">
    <source>
        <dbReference type="Proteomes" id="UP001589788"/>
    </source>
</evidence>
<dbReference type="PANTHER" id="PTHR33202">
    <property type="entry name" value="ZINC UPTAKE REGULATION PROTEIN"/>
    <property type="match status" value="1"/>
</dbReference>
<dbReference type="EMBL" id="JBHLYQ010000116">
    <property type="protein sequence ID" value="MFC0082562.1"/>
    <property type="molecule type" value="Genomic_DNA"/>
</dbReference>
<dbReference type="Pfam" id="PF01475">
    <property type="entry name" value="FUR"/>
    <property type="match status" value="1"/>
</dbReference>
<dbReference type="RefSeq" id="WP_377790168.1">
    <property type="nucleotide sequence ID" value="NZ_JBHLYQ010000116.1"/>
</dbReference>
<dbReference type="CDD" id="cd07153">
    <property type="entry name" value="Fur_like"/>
    <property type="match status" value="1"/>
</dbReference>
<evidence type="ECO:0000256" key="5">
    <source>
        <dbReference type="ARBA" id="ARBA00023125"/>
    </source>
</evidence>
<keyword evidence="6" id="KW-0804">Transcription</keyword>
<dbReference type="SUPFAM" id="SSF46785">
    <property type="entry name" value="Winged helix' DNA-binding domain"/>
    <property type="match status" value="1"/>
</dbReference>
<evidence type="ECO:0000256" key="4">
    <source>
        <dbReference type="ARBA" id="ARBA00023015"/>
    </source>
</evidence>
<evidence type="ECO:0000256" key="7">
    <source>
        <dbReference type="SAM" id="MobiDB-lite"/>
    </source>
</evidence>
<keyword evidence="4" id="KW-0805">Transcription regulation</keyword>
<keyword evidence="9" id="KW-1185">Reference proteome</keyword>
<dbReference type="InterPro" id="IPR036390">
    <property type="entry name" value="WH_DNA-bd_sf"/>
</dbReference>
<accession>A0ABV6C6F9</accession>
<protein>
    <submittedName>
        <fullName evidence="8">Fur family transcriptional regulator</fullName>
    </submittedName>
</protein>
<keyword evidence="3" id="KW-0862">Zinc</keyword>
<keyword evidence="5" id="KW-0238">DNA-binding</keyword>
<feature type="compositionally biased region" description="Basic and acidic residues" evidence="7">
    <location>
        <begin position="143"/>
        <end position="163"/>
    </location>
</feature>
<evidence type="ECO:0000256" key="2">
    <source>
        <dbReference type="ARBA" id="ARBA00022491"/>
    </source>
</evidence>
<feature type="region of interest" description="Disordered" evidence="7">
    <location>
        <begin position="142"/>
        <end position="173"/>
    </location>
</feature>
<comment type="similarity">
    <text evidence="1">Belongs to the Fur family.</text>
</comment>
<dbReference type="InterPro" id="IPR002481">
    <property type="entry name" value="FUR"/>
</dbReference>
<evidence type="ECO:0000256" key="1">
    <source>
        <dbReference type="ARBA" id="ARBA00007957"/>
    </source>
</evidence>
<dbReference type="Gene3D" id="3.30.1490.190">
    <property type="match status" value="1"/>
</dbReference>
<gene>
    <name evidence="8" type="ORF">ACFFRE_10510</name>
</gene>
<dbReference type="InterPro" id="IPR036388">
    <property type="entry name" value="WH-like_DNA-bd_sf"/>
</dbReference>
<evidence type="ECO:0000256" key="6">
    <source>
        <dbReference type="ARBA" id="ARBA00023163"/>
    </source>
</evidence>
<organism evidence="8 9">
    <name type="scientific">Aciditerrimonas ferrireducens</name>
    <dbReference type="NCBI Taxonomy" id="667306"/>
    <lineage>
        <taxon>Bacteria</taxon>
        <taxon>Bacillati</taxon>
        <taxon>Actinomycetota</taxon>
        <taxon>Acidimicrobiia</taxon>
        <taxon>Acidimicrobiales</taxon>
        <taxon>Acidimicrobiaceae</taxon>
        <taxon>Aciditerrimonas</taxon>
    </lineage>
</organism>
<evidence type="ECO:0000256" key="3">
    <source>
        <dbReference type="ARBA" id="ARBA00022833"/>
    </source>
</evidence>
<evidence type="ECO:0000313" key="8">
    <source>
        <dbReference type="EMBL" id="MFC0082562.1"/>
    </source>
</evidence>
<dbReference type="PANTHER" id="PTHR33202:SF22">
    <property type="entry name" value="HYDROGEN PEROXIDE SENSITIVE REPRESSOR"/>
    <property type="match status" value="1"/>
</dbReference>
<keyword evidence="2" id="KW-0678">Repressor</keyword>